<evidence type="ECO:0000313" key="3">
    <source>
        <dbReference type="Proteomes" id="UP000287651"/>
    </source>
</evidence>
<sequence length="105" mass="11351">MFAQGLLVTVDVEKLAGAHVSIYEAMSSHAGGRYICYDRVIGSGEEAEELERRLGIPSRILLSGETAASCSPASSSSSELSNQKLFRLMNSGRRKCTFDAYSLLT</sequence>
<reference evidence="2" key="2">
    <citation type="journal article" date="2018" name="Data Brief">
        <title>Genome sequence data from 17 accessions of Ensete ventricosum, a staple food crop for millions in Ethiopia.</title>
        <authorList>
            <person name="Yemataw Z."/>
            <person name="Muzemil S."/>
            <person name="Ambachew D."/>
            <person name="Tripathi L."/>
            <person name="Tesfaye K."/>
            <person name="Chala A."/>
            <person name="Farbos A."/>
            <person name="O'Neill P."/>
            <person name="Moore K."/>
            <person name="Grant M."/>
            <person name="Studholme D.J."/>
        </authorList>
    </citation>
    <scope>NUCLEOTIDE SEQUENCE [LARGE SCALE GENOMIC DNA]</scope>
    <source>
        <tissue evidence="2">Leaf</tissue>
    </source>
</reference>
<reference evidence="1" key="3">
    <citation type="submission" date="2018-09" db="EMBL/GenBank/DDBJ databases">
        <authorList>
            <person name="Harrison J."/>
            <person name="Moore K.A."/>
            <person name="Paszkiewicz K."/>
            <person name="Jones T."/>
            <person name="Grant M."/>
            <person name="Ambacheew D."/>
            <person name="Muzemil S."/>
            <person name="Studholme D."/>
        </authorList>
    </citation>
    <scope>NUCLEOTIDE SEQUENCE</scope>
</reference>
<proteinExistence type="predicted"/>
<dbReference type="EMBL" id="KV875649">
    <property type="protein sequence ID" value="RZR72233.1"/>
    <property type="molecule type" value="Genomic_DNA"/>
</dbReference>
<dbReference type="EMBL" id="AMZH03001163">
    <property type="protein sequence ID" value="RRT80359.1"/>
    <property type="molecule type" value="Genomic_DNA"/>
</dbReference>
<dbReference type="AlphaFoldDB" id="A0A427AVR7"/>
<organism evidence="1 3">
    <name type="scientific">Ensete ventricosum</name>
    <name type="common">Abyssinian banana</name>
    <name type="synonym">Musa ensete</name>
    <dbReference type="NCBI Taxonomy" id="4639"/>
    <lineage>
        <taxon>Eukaryota</taxon>
        <taxon>Viridiplantae</taxon>
        <taxon>Streptophyta</taxon>
        <taxon>Embryophyta</taxon>
        <taxon>Tracheophyta</taxon>
        <taxon>Spermatophyta</taxon>
        <taxon>Magnoliopsida</taxon>
        <taxon>Liliopsida</taxon>
        <taxon>Zingiberales</taxon>
        <taxon>Musaceae</taxon>
        <taxon>Ensete</taxon>
    </lineage>
</organism>
<gene>
    <name evidence="1" type="ORF">B296_00012057</name>
    <name evidence="2" type="ORF">BHM03_00011509</name>
</gene>
<dbReference type="Proteomes" id="UP000290560">
    <property type="component" value="Unassembled WGS sequence"/>
</dbReference>
<name>A0A427AVR7_ENSVE</name>
<evidence type="ECO:0000313" key="1">
    <source>
        <dbReference type="EMBL" id="RRT80359.1"/>
    </source>
</evidence>
<dbReference type="Proteomes" id="UP000287651">
    <property type="component" value="Unassembled WGS sequence"/>
</dbReference>
<reference evidence="1 3" key="1">
    <citation type="journal article" date="2014" name="Agronomy (Basel)">
        <title>A Draft Genome Sequence for Ensete ventricosum, the Drought-Tolerant Tree Against Hunger.</title>
        <authorList>
            <person name="Harrison J."/>
            <person name="Moore K.A."/>
            <person name="Paszkiewicz K."/>
            <person name="Jones T."/>
            <person name="Grant M."/>
            <person name="Ambacheew D."/>
            <person name="Muzemil S."/>
            <person name="Studholme D.J."/>
        </authorList>
    </citation>
    <scope>NUCLEOTIDE SEQUENCE [LARGE SCALE GENOMIC DNA]</scope>
</reference>
<evidence type="ECO:0000313" key="2">
    <source>
        <dbReference type="EMBL" id="RZR72233.1"/>
    </source>
</evidence>
<protein>
    <submittedName>
        <fullName evidence="1">Uncharacterized protein</fullName>
    </submittedName>
</protein>
<accession>A0A427AVR7</accession>